<dbReference type="InterPro" id="IPR009836">
    <property type="entry name" value="GRDP-like"/>
</dbReference>
<organism evidence="3 4">
    <name type="scientific">Escallonia herrerae</name>
    <dbReference type="NCBI Taxonomy" id="1293975"/>
    <lineage>
        <taxon>Eukaryota</taxon>
        <taxon>Viridiplantae</taxon>
        <taxon>Streptophyta</taxon>
        <taxon>Embryophyta</taxon>
        <taxon>Tracheophyta</taxon>
        <taxon>Spermatophyta</taxon>
        <taxon>Magnoliopsida</taxon>
        <taxon>eudicotyledons</taxon>
        <taxon>Gunneridae</taxon>
        <taxon>Pentapetalae</taxon>
        <taxon>asterids</taxon>
        <taxon>campanulids</taxon>
        <taxon>Escalloniales</taxon>
        <taxon>Escalloniaceae</taxon>
        <taxon>Escallonia</taxon>
    </lineage>
</organism>
<gene>
    <name evidence="3" type="ORF">RJ639_047652</name>
</gene>
<dbReference type="EMBL" id="JAVXUP010000758">
    <property type="protein sequence ID" value="KAK3021480.1"/>
    <property type="molecule type" value="Genomic_DNA"/>
</dbReference>
<evidence type="ECO:0008006" key="5">
    <source>
        <dbReference type="Google" id="ProtNLM"/>
    </source>
</evidence>
<dbReference type="Proteomes" id="UP001188597">
    <property type="component" value="Unassembled WGS sequence"/>
</dbReference>
<proteinExistence type="predicted"/>
<dbReference type="InterPro" id="IPR057518">
    <property type="entry name" value="GRDP_C"/>
</dbReference>
<feature type="domain" description="GRPD C-terminal" evidence="2">
    <location>
        <begin position="495"/>
        <end position="627"/>
    </location>
</feature>
<evidence type="ECO:0000259" key="1">
    <source>
        <dbReference type="Pfam" id="PF25334"/>
    </source>
</evidence>
<keyword evidence="4" id="KW-1185">Reference proteome</keyword>
<reference evidence="3" key="1">
    <citation type="submission" date="2022-12" db="EMBL/GenBank/DDBJ databases">
        <title>Draft genome assemblies for two species of Escallonia (Escalloniales).</title>
        <authorList>
            <person name="Chanderbali A."/>
            <person name="Dervinis C."/>
            <person name="Anghel I."/>
            <person name="Soltis D."/>
            <person name="Soltis P."/>
            <person name="Zapata F."/>
        </authorList>
    </citation>
    <scope>NUCLEOTIDE SEQUENCE</scope>
    <source>
        <strain evidence="3">UCBG64.0493</strain>
        <tissue evidence="3">Leaf</tissue>
    </source>
</reference>
<protein>
    <recommendedName>
        <fullName evidence="5">Glycine-rich domain-containing protein 2</fullName>
    </recommendedName>
</protein>
<dbReference type="Pfam" id="PF07173">
    <property type="entry name" value="GRDP-like"/>
    <property type="match status" value="1"/>
</dbReference>
<accession>A0AA89AZJ9</accession>
<dbReference type="InterPro" id="IPR057458">
    <property type="entry name" value="GRDP_C2"/>
</dbReference>
<dbReference type="PANTHER" id="PTHR34365">
    <property type="entry name" value="ENOLASE (DUF1399)"/>
    <property type="match status" value="1"/>
</dbReference>
<feature type="domain" description="GRDP C2" evidence="1">
    <location>
        <begin position="321"/>
        <end position="454"/>
    </location>
</feature>
<dbReference type="PANTHER" id="PTHR34365:SF15">
    <property type="entry name" value="GLYCINE-RICH DOMAIN-CONTAINING PROTEIN 1"/>
    <property type="match status" value="1"/>
</dbReference>
<dbReference type="Pfam" id="PF25334">
    <property type="entry name" value="C2_GRDP"/>
    <property type="match status" value="1"/>
</dbReference>
<sequence length="760" mass="85033">MDRQQELEWLEAQKTVISENLVATARKQLEFLAAVDRNRDLYDGPALEKAIHRYKNCWLPLLATDAVSKSQEGPLVVPLDCEWIWHCHRLNPVRYMTDCNELYGRILDSQNIVSSTEGICPKRTQKVWETMYPNESYELDSSSHLENASKNNSVPSTDYDLVSAVKRQSPFYYQVSRSCMYDDLYLEAAIARYKGFLHLIRRNMERKAKHFCVPTYDIDLIWHSHQLLPLSYCKDQVAKLGKVLEHDDTDFDRTKGEKLDVGFLETTKQWEETFGSRYWRAGALYRSRAPSPVTMDPCPLGPVTKKEALPVEHQNMIQLPKTMLVEVLLEIVDIRNLPAGQKGKLLVSVNKNQPDLLFNCRRRLTILPKAGQKQVAGFQCEPSGDLLFELMSDSPSDLSKERSSEVVGTTSISLQDLCNPVSKLSLEKWFEVVPASGIADSNAISLRIALSVTPPVPAPYVLVLHMGREHPFSRNSSFFPLPKRVQQAKSWTSITDRYGNEVISIQMRHVKKQDGSNNGSSKKELIGMTRSGETCVLADFSRERRFFMDSQLFSQVQRKDSKENHIFELVGSKKMTIYRGRKLQYEINSFERKGYEGDFMTIVEFSDENPYGKAVALLNLRFGFIKVEEQRLVLPAITVAFILHDILRKDGYVDIHMRHEQIGFQEEDHVSMEISSPGAEGSRDNFGTVQKGIARGDSGGGHDYMVKRHSFSGWTAGGACGGGGCGSNCGGGGNCHGGSCGGGGCRGGGGGCRGGGGCSS</sequence>
<evidence type="ECO:0000313" key="4">
    <source>
        <dbReference type="Proteomes" id="UP001188597"/>
    </source>
</evidence>
<dbReference type="AlphaFoldDB" id="A0AA89AZJ9"/>
<comment type="caution">
    <text evidence="3">The sequence shown here is derived from an EMBL/GenBank/DDBJ whole genome shotgun (WGS) entry which is preliminary data.</text>
</comment>
<evidence type="ECO:0000259" key="2">
    <source>
        <dbReference type="Pfam" id="PF25335"/>
    </source>
</evidence>
<evidence type="ECO:0000313" key="3">
    <source>
        <dbReference type="EMBL" id="KAK3021480.1"/>
    </source>
</evidence>
<dbReference type="Pfam" id="PF25335">
    <property type="entry name" value="GRDP_C"/>
    <property type="match status" value="1"/>
</dbReference>
<name>A0AA89AZJ9_9ASTE</name>